<comment type="caution">
    <text evidence="2">The sequence shown here is derived from an EMBL/GenBank/DDBJ whole genome shotgun (WGS) entry which is preliminary data.</text>
</comment>
<evidence type="ECO:0000313" key="2">
    <source>
        <dbReference type="EMBL" id="OMH84232.1"/>
    </source>
</evidence>
<dbReference type="AlphaFoldDB" id="A0A1R1PTL7"/>
<evidence type="ECO:0000313" key="3">
    <source>
        <dbReference type="Proteomes" id="UP000188320"/>
    </source>
</evidence>
<keyword evidence="3" id="KW-1185">Reference proteome</keyword>
<feature type="transmembrane region" description="Helical" evidence="1">
    <location>
        <begin position="216"/>
        <end position="236"/>
    </location>
</feature>
<keyword evidence="1" id="KW-1133">Transmembrane helix</keyword>
<name>A0A1R1PTL7_ZANCU</name>
<dbReference type="Proteomes" id="UP000188320">
    <property type="component" value="Unassembled WGS sequence"/>
</dbReference>
<proteinExistence type="predicted"/>
<dbReference type="OrthoDB" id="8062037at2759"/>
<keyword evidence="1" id="KW-0472">Membrane</keyword>
<dbReference type="EMBL" id="LSSK01000231">
    <property type="protein sequence ID" value="OMH84232.1"/>
    <property type="molecule type" value="Genomic_DNA"/>
</dbReference>
<gene>
    <name evidence="2" type="ORF">AX774_g2251</name>
</gene>
<sequence length="241" mass="26651">MMKKACYQELACFTCITFGIAETLPAVFGLFFYGYSFGQNAIRKDLINVKDDVVTSIESSVLYDNANNFVELANHANKKQLENAKGVLYNIGEGFECTPAAHGKDHFGNEYVRIALGYVGKCNPYSVIQQAVFDDARGIILYEDTKNNAELKKKVKNELKNKKVGIPVYVVDSNIGSFLSRQVLEMDLDNNFKDNTDNKRAVFVSLIGSPNTGGKGLRTAMIVVFTILGAGVLISCKRILF</sequence>
<evidence type="ECO:0000256" key="1">
    <source>
        <dbReference type="SAM" id="Phobius"/>
    </source>
</evidence>
<protein>
    <submittedName>
        <fullName evidence="2">Uncharacterized protein</fullName>
    </submittedName>
</protein>
<keyword evidence="1" id="KW-0812">Transmembrane</keyword>
<organism evidence="2 3">
    <name type="scientific">Zancudomyces culisetae</name>
    <name type="common">Gut fungus</name>
    <name type="synonym">Smittium culisetae</name>
    <dbReference type="NCBI Taxonomy" id="1213189"/>
    <lineage>
        <taxon>Eukaryota</taxon>
        <taxon>Fungi</taxon>
        <taxon>Fungi incertae sedis</taxon>
        <taxon>Zoopagomycota</taxon>
        <taxon>Kickxellomycotina</taxon>
        <taxon>Harpellomycetes</taxon>
        <taxon>Harpellales</taxon>
        <taxon>Legeriomycetaceae</taxon>
        <taxon>Zancudomyces</taxon>
    </lineage>
</organism>
<accession>A0A1R1PTL7</accession>
<reference evidence="3" key="1">
    <citation type="submission" date="2017-01" db="EMBL/GenBank/DDBJ databases">
        <authorList>
            <person name="Wang Y."/>
            <person name="White M."/>
            <person name="Kvist S."/>
            <person name="Moncalvo J.-M."/>
        </authorList>
    </citation>
    <scope>NUCLEOTIDE SEQUENCE [LARGE SCALE GENOMIC DNA]</scope>
    <source>
        <strain evidence="3">COL-18-3</strain>
    </source>
</reference>